<sequence>MDAVPPHVNESELYLAVVLYTSNPKIFISCVHVAALPHKNDVVIGVFLGSEDGLIISWIFYRPSTPQINILIPQSTAKRSRIQGITTTFDAFDEAIILAIDREGGISKWNVFTGLSIRSIPSLASSISPIYGINMLNKQYALIHSQESRMVVLDAWNMRILPCADTSQEQLRQSVFTSSLPSTSQCVVWDCIIISLGTQGLINFFLWSQPHSPQSFRWRKDSCWILSWADDADDITCSQSTSLMEGDNMNPQTALMRSIQSSYFPIAMAISPNASLLLFVWNTRWAVLYRQWLCKTDDSDEESYALAGMYRGTLQWRGGVFLSDENVALWTDEKIFSFDLRAIASDGGKFFIFTKALDQFVPRSFYTHLKRMHSGHFVQETRGDRVASLTRDGMWTIVQVDPCGNIAFYSSDKDIRMQSIRCPQLLPSGNVTISKLLMRIDQTQSHLDRIPLIVRGDTEGNIRISVLGGHRDRDVVLDGVHDGRVSCLAHIPNGEDGNWNIFSGCEFGFLALLSIKLHCGLGAKTQCPLLNVSIISRWHHHRGVIRDISIASDHRHIASIGSDNRVIVYLCNENTFTCLYEFAQPQPSSLEWHLDTAMLYITSHDAMLRVWSLSTGILERIVPQALILSAEATSKTQFDRVECIDTTIGDSNVHLITFSVAQCAREIKKAWESNVTCASLEKILLSFFLSWNASSSVDQACVRGLGVQQPQCAYGCALVGDAHALTLPLLESSDAMEKLYRTSSTFSANIALSVVSICMNVMDLLNDRVDEEFHLLWSQLITQHSVVLPEVIPSYMEPSLELLATFTFCSCPFTSEAARTLVDGAIRRQDITTRHRLTSMYTTQLDRISREDSSEALSPLGIRSIRIHRTGPLIVLLSLFGTCFPGEISPSTARKVCDVLVMWMRASSLSVVSLSIDLLTRGLMLFRPHFMDVSALITQLFMIDATSPQTSSSAMTLLLALGGSETAFVLRIVHEIASLDRSDEQRQSILRYIVQLIHLRFVWVARHLGAVVDILMTCLDPTKAERRRKCMEKCMAAVCALVERFPMVDFHRSTQRFAHGTMEAEVIVYDFRSGSKWRVFEGHGAAVSAVCFRPDGNVIASYAAREARILWWNSAPATLLGSMLKLQQICLKECKLQNTIEWRGDGDWKRVLRVCRLMYEDSENVVLIREDGNKVQFVM</sequence>
<reference evidence="1" key="2">
    <citation type="submission" date="2011-02" db="EMBL/GenBank/DDBJ databases">
        <authorList>
            <person name="MacLean D."/>
        </authorList>
    </citation>
    <scope>NUCLEOTIDE SEQUENCE</scope>
</reference>
<accession>F0X185</accession>
<protein>
    <submittedName>
        <fullName evidence="1">Uncharacterized protein AlNc14C571G12179</fullName>
    </submittedName>
</protein>
<reference evidence="1" key="1">
    <citation type="journal article" date="2011" name="PLoS Biol.">
        <title>Gene gain and loss during evolution of obligate parasitism in the white rust pathogen of Arabidopsis thaliana.</title>
        <authorList>
            <person name="Kemen E."/>
            <person name="Gardiner A."/>
            <person name="Schultz-Larsen T."/>
            <person name="Kemen A.C."/>
            <person name="Balmuth A.L."/>
            <person name="Robert-Seilaniantz A."/>
            <person name="Bailey K."/>
            <person name="Holub E."/>
            <person name="Studholme D.J."/>
            <person name="Maclean D."/>
            <person name="Jones J.D."/>
        </authorList>
    </citation>
    <scope>NUCLEOTIDE SEQUENCE</scope>
</reference>
<dbReference type="PANTHER" id="PTHR44099:SF4">
    <property type="entry name" value="RABCONNECTIN-3B, ISOFORM A"/>
    <property type="match status" value="1"/>
</dbReference>
<dbReference type="InterPro" id="IPR001680">
    <property type="entry name" value="WD40_rpt"/>
</dbReference>
<dbReference type="PANTHER" id="PTHR44099">
    <property type="entry name" value="RABCONNECTIN-3B, ISOFORM A"/>
    <property type="match status" value="1"/>
</dbReference>
<dbReference type="InterPro" id="IPR011041">
    <property type="entry name" value="Quinoprot_gluc/sorb_DH_b-prop"/>
</dbReference>
<dbReference type="InterPro" id="IPR049916">
    <property type="entry name" value="WDR72-like"/>
</dbReference>
<dbReference type="Gene3D" id="2.130.10.10">
    <property type="entry name" value="YVTN repeat-like/Quinoprotein amine dehydrogenase"/>
    <property type="match status" value="2"/>
</dbReference>
<organism evidence="1">
    <name type="scientific">Albugo laibachii Nc14</name>
    <dbReference type="NCBI Taxonomy" id="890382"/>
    <lineage>
        <taxon>Eukaryota</taxon>
        <taxon>Sar</taxon>
        <taxon>Stramenopiles</taxon>
        <taxon>Oomycota</taxon>
        <taxon>Peronosporomycetes</taxon>
        <taxon>Albuginales</taxon>
        <taxon>Albuginaceae</taxon>
        <taxon>Albugo</taxon>
    </lineage>
</organism>
<proteinExistence type="predicted"/>
<dbReference type="Pfam" id="PF00400">
    <property type="entry name" value="WD40"/>
    <property type="match status" value="1"/>
</dbReference>
<dbReference type="SUPFAM" id="SSF50952">
    <property type="entry name" value="Soluble quinoprotein glucose dehydrogenase"/>
    <property type="match status" value="1"/>
</dbReference>
<dbReference type="HOGENOM" id="CLU_273247_0_0_1"/>
<name>F0X185_9STRA</name>
<dbReference type="SMART" id="SM00320">
    <property type="entry name" value="WD40"/>
    <property type="match status" value="3"/>
</dbReference>
<evidence type="ECO:0000313" key="1">
    <source>
        <dbReference type="EMBL" id="CCA27543.1"/>
    </source>
</evidence>
<dbReference type="GO" id="GO:0005737">
    <property type="term" value="C:cytoplasm"/>
    <property type="evidence" value="ECO:0007669"/>
    <property type="project" value="TreeGrafter"/>
</dbReference>
<gene>
    <name evidence="1" type="primary">AlNc14C571G12179</name>
    <name evidence="1" type="ORF">ALNC14_136870</name>
</gene>
<dbReference type="EMBL" id="FR824596">
    <property type="protein sequence ID" value="CCA27543.1"/>
    <property type="molecule type" value="Genomic_DNA"/>
</dbReference>
<dbReference type="SUPFAM" id="SSF50978">
    <property type="entry name" value="WD40 repeat-like"/>
    <property type="match status" value="1"/>
</dbReference>
<dbReference type="InterPro" id="IPR036322">
    <property type="entry name" value="WD40_repeat_dom_sf"/>
</dbReference>
<dbReference type="InterPro" id="IPR015943">
    <property type="entry name" value="WD40/YVTN_repeat-like_dom_sf"/>
</dbReference>
<dbReference type="AlphaFoldDB" id="F0X185"/>